<protein>
    <recommendedName>
        <fullName evidence="4">YcxB-like protein domain-containing protein</fullName>
    </recommendedName>
</protein>
<feature type="transmembrane region" description="Helical" evidence="1">
    <location>
        <begin position="42"/>
        <end position="60"/>
    </location>
</feature>
<dbReference type="Proteomes" id="UP000230202">
    <property type="component" value="Unassembled WGS sequence"/>
</dbReference>
<accession>A0A2N9X855</accession>
<keyword evidence="1" id="KW-1133">Transmembrane helix</keyword>
<dbReference type="AlphaFoldDB" id="A0A2N9X855"/>
<evidence type="ECO:0000256" key="1">
    <source>
        <dbReference type="SAM" id="Phobius"/>
    </source>
</evidence>
<name>A0A2N9X855_9NEIS</name>
<evidence type="ECO:0000313" key="3">
    <source>
        <dbReference type="Proteomes" id="UP000230202"/>
    </source>
</evidence>
<keyword evidence="1" id="KW-0812">Transmembrane</keyword>
<gene>
    <name evidence="2" type="ORF">BHC54_02550</name>
</gene>
<keyword evidence="1" id="KW-0472">Membrane</keyword>
<reference evidence="2" key="1">
    <citation type="journal article" date="2017" name="MBio">
        <title>Type VI secretion-mediated competition in the bee gut microbiome.</title>
        <authorList>
            <person name="Steele M.I."/>
            <person name="Kwong W.K."/>
            <person name="Powell J.E."/>
            <person name="Whiteley M."/>
            <person name="Moran N.A."/>
        </authorList>
    </citation>
    <scope>NUCLEOTIDE SEQUENCE [LARGE SCALE GENOMIC DNA]</scope>
    <source>
        <strain evidence="2">WkB273</strain>
    </source>
</reference>
<keyword evidence="3" id="KW-1185">Reference proteome</keyword>
<dbReference type="EMBL" id="MEIL01000019">
    <property type="protein sequence ID" value="PIT40543.1"/>
    <property type="molecule type" value="Genomic_DNA"/>
</dbReference>
<evidence type="ECO:0000313" key="2">
    <source>
        <dbReference type="EMBL" id="PIT40543.1"/>
    </source>
</evidence>
<sequence length="159" mass="20131">MIIRVNPKPIDYFVLNRFIFVWWPFFWYFILKQPIKETIIYIYSLIYFFSILLIFVYYIIRDLKKGAFCEHFIEITAKYVDEKSEFNHTRYKWQQFYTVSKKYNVIFLFLNKEKFYYPRKFFYLQRKDFSSKAEFDACFEICLIYFERSRWNRPVNYNN</sequence>
<proteinExistence type="predicted"/>
<comment type="caution">
    <text evidence="2">The sequence shown here is derived from an EMBL/GenBank/DDBJ whole genome shotgun (WGS) entry which is preliminary data.</text>
</comment>
<organism evidence="2 3">
    <name type="scientific">Snodgrassella alvi</name>
    <dbReference type="NCBI Taxonomy" id="1196083"/>
    <lineage>
        <taxon>Bacteria</taxon>
        <taxon>Pseudomonadati</taxon>
        <taxon>Pseudomonadota</taxon>
        <taxon>Betaproteobacteria</taxon>
        <taxon>Neisseriales</taxon>
        <taxon>Neisseriaceae</taxon>
        <taxon>Snodgrassella</taxon>
    </lineage>
</organism>
<evidence type="ECO:0008006" key="4">
    <source>
        <dbReference type="Google" id="ProtNLM"/>
    </source>
</evidence>
<feature type="transmembrane region" description="Helical" evidence="1">
    <location>
        <begin position="12"/>
        <end position="30"/>
    </location>
</feature>